<evidence type="ECO:0000313" key="1">
    <source>
        <dbReference type="EMBL" id="ASS91906.1"/>
    </source>
</evidence>
<evidence type="ECO:0000313" key="2">
    <source>
        <dbReference type="Proteomes" id="UP000214606"/>
    </source>
</evidence>
<dbReference type="GeneID" id="301126828"/>
<dbReference type="Proteomes" id="UP000214606">
    <property type="component" value="Chromosome"/>
</dbReference>
<dbReference type="OrthoDB" id="2355718at2"/>
<dbReference type="RefSeq" id="WP_065095533.1">
    <property type="nucleotide sequence ID" value="NZ_CP017703.1"/>
</dbReference>
<dbReference type="Pfam" id="PF10958">
    <property type="entry name" value="DUF2759"/>
    <property type="match status" value="1"/>
</dbReference>
<gene>
    <name evidence="1" type="ORF">AP3564_18105</name>
</gene>
<accession>A0A223E9H6</accession>
<dbReference type="InterPro" id="IPR024490">
    <property type="entry name" value="DUF2759"/>
</dbReference>
<protein>
    <submittedName>
        <fullName evidence="1">DUF2759 domain-containing protein</fullName>
    </submittedName>
</protein>
<reference evidence="1 2" key="1">
    <citation type="submission" date="2016-10" db="EMBL/GenBank/DDBJ databases">
        <title>The whole genome sequencing and assembly of Aeribacillus pallidus KCTC3564 strain.</title>
        <authorList>
            <person name="Lee Y.-J."/>
            <person name="Park M.-K."/>
            <person name="Yi H."/>
            <person name="Bahn Y.-S."/>
            <person name="Kim J.F."/>
            <person name="Lee D.-W."/>
        </authorList>
    </citation>
    <scope>NUCLEOTIDE SEQUENCE [LARGE SCALE GENOMIC DNA]</scope>
    <source>
        <strain evidence="1 2">KCTC3564</strain>
    </source>
</reference>
<dbReference type="KEGG" id="apak:AP3564_18105"/>
<dbReference type="EMBL" id="CP017703">
    <property type="protein sequence ID" value="ASS91906.1"/>
    <property type="molecule type" value="Genomic_DNA"/>
</dbReference>
<dbReference type="AlphaFoldDB" id="A0A223E9H6"/>
<organism evidence="1 2">
    <name type="scientific">Aeribacillus pallidus</name>
    <dbReference type="NCBI Taxonomy" id="33936"/>
    <lineage>
        <taxon>Bacteria</taxon>
        <taxon>Bacillati</taxon>
        <taxon>Bacillota</taxon>
        <taxon>Bacilli</taxon>
        <taxon>Bacillales</taxon>
        <taxon>Bacillaceae</taxon>
        <taxon>Aeribacillus</taxon>
    </lineage>
</organism>
<proteinExistence type="predicted"/>
<name>A0A223E9H6_9BACI</name>
<sequence length="57" mass="6328">MGTVIIFTLVTLLGIYAIFRSLKQKNILGILFALGTVAVFGWFTYKTIVHHGIPVPH</sequence>